<dbReference type="Gene3D" id="2.40.320.10">
    <property type="entry name" value="Hypothetical Protein Pfu-838710-001"/>
    <property type="match status" value="1"/>
</dbReference>
<sequence>MLYEVFITACLPDDDAETAQAILSGVTEMRHRERFTRVNYYEPQDKGLPTIKQLLKERPPTLPQWQELNLILAKQPSVLQLRTDITEEIQSAQARNATAADVPADKPRVARWTDLPDPPNPRHPFITQRKVLEFADPRAETILADNKFRFKSSLIEESYLWWLNGIEYEMVRMYMVDPDPNPGAPQPGPTPGAPQQVPNPSSLEPVGSIWILYVRARVDPHPPSNMLDRMTQGQTHLAQIRERLLGVFDFKIFDRRCRDTRIQEARIG</sequence>
<comment type="similarity">
    <text evidence="1">Belongs to the Mediator complex subunit 18 family.</text>
</comment>
<keyword evidence="1" id="KW-0010">Activator</keyword>
<protein>
    <recommendedName>
        <fullName evidence="1">Mediator of RNA polymerase II transcription subunit 18</fullName>
    </recommendedName>
    <alternativeName>
        <fullName evidence="1">Mediator complex subunit 18</fullName>
    </alternativeName>
</protein>
<dbReference type="Pfam" id="PF09637">
    <property type="entry name" value="Med18"/>
    <property type="match status" value="1"/>
</dbReference>
<keyword evidence="1" id="KW-0804">Transcription</keyword>
<proteinExistence type="inferred from homology"/>
<organism evidence="3 4">
    <name type="scientific">Staphylotrichum tortipilum</name>
    <dbReference type="NCBI Taxonomy" id="2831512"/>
    <lineage>
        <taxon>Eukaryota</taxon>
        <taxon>Fungi</taxon>
        <taxon>Dikarya</taxon>
        <taxon>Ascomycota</taxon>
        <taxon>Pezizomycotina</taxon>
        <taxon>Sordariomycetes</taxon>
        <taxon>Sordariomycetidae</taxon>
        <taxon>Sordariales</taxon>
        <taxon>Chaetomiaceae</taxon>
        <taxon>Staphylotrichum</taxon>
    </lineage>
</organism>
<evidence type="ECO:0000313" key="4">
    <source>
        <dbReference type="Proteomes" id="UP001303889"/>
    </source>
</evidence>
<reference evidence="3" key="2">
    <citation type="submission" date="2023-05" db="EMBL/GenBank/DDBJ databases">
        <authorList>
            <consortium name="Lawrence Berkeley National Laboratory"/>
            <person name="Steindorff A."/>
            <person name="Hensen N."/>
            <person name="Bonometti L."/>
            <person name="Westerberg I."/>
            <person name="Brannstrom I.O."/>
            <person name="Guillou S."/>
            <person name="Cros-Aarteil S."/>
            <person name="Calhoun S."/>
            <person name="Haridas S."/>
            <person name="Kuo A."/>
            <person name="Mondo S."/>
            <person name="Pangilinan J."/>
            <person name="Riley R."/>
            <person name="Labutti K."/>
            <person name="Andreopoulos B."/>
            <person name="Lipzen A."/>
            <person name="Chen C."/>
            <person name="Yanf M."/>
            <person name="Daum C."/>
            <person name="Ng V."/>
            <person name="Clum A."/>
            <person name="Ohm R."/>
            <person name="Martin F."/>
            <person name="Silar P."/>
            <person name="Natvig D."/>
            <person name="Lalanne C."/>
            <person name="Gautier V."/>
            <person name="Ament-Velasquez S.L."/>
            <person name="Kruys A."/>
            <person name="Hutchinson M.I."/>
            <person name="Powell A.J."/>
            <person name="Barry K."/>
            <person name="Miller A.N."/>
            <person name="Grigoriev I.V."/>
            <person name="Debuchy R."/>
            <person name="Gladieux P."/>
            <person name="Thoren M.H."/>
            <person name="Johannesson H."/>
        </authorList>
    </citation>
    <scope>NUCLEOTIDE SEQUENCE</scope>
    <source>
        <strain evidence="3">CBS 103.79</strain>
    </source>
</reference>
<reference evidence="3" key="1">
    <citation type="journal article" date="2023" name="Mol. Phylogenet. Evol.">
        <title>Genome-scale phylogeny and comparative genomics of the fungal order Sordariales.</title>
        <authorList>
            <person name="Hensen N."/>
            <person name="Bonometti L."/>
            <person name="Westerberg I."/>
            <person name="Brannstrom I.O."/>
            <person name="Guillou S."/>
            <person name="Cros-Aarteil S."/>
            <person name="Calhoun S."/>
            <person name="Haridas S."/>
            <person name="Kuo A."/>
            <person name="Mondo S."/>
            <person name="Pangilinan J."/>
            <person name="Riley R."/>
            <person name="LaButti K."/>
            <person name="Andreopoulos B."/>
            <person name="Lipzen A."/>
            <person name="Chen C."/>
            <person name="Yan M."/>
            <person name="Daum C."/>
            <person name="Ng V."/>
            <person name="Clum A."/>
            <person name="Steindorff A."/>
            <person name="Ohm R.A."/>
            <person name="Martin F."/>
            <person name="Silar P."/>
            <person name="Natvig D.O."/>
            <person name="Lalanne C."/>
            <person name="Gautier V."/>
            <person name="Ament-Velasquez S.L."/>
            <person name="Kruys A."/>
            <person name="Hutchinson M.I."/>
            <person name="Powell A.J."/>
            <person name="Barry K."/>
            <person name="Miller A.N."/>
            <person name="Grigoriev I.V."/>
            <person name="Debuchy R."/>
            <person name="Gladieux P."/>
            <person name="Hiltunen Thoren M."/>
            <person name="Johannesson H."/>
        </authorList>
    </citation>
    <scope>NUCLEOTIDE SEQUENCE</scope>
    <source>
        <strain evidence="3">CBS 103.79</strain>
    </source>
</reference>
<accession>A0AAN6MDL1</accession>
<dbReference type="GO" id="GO:0006357">
    <property type="term" value="P:regulation of transcription by RNA polymerase II"/>
    <property type="evidence" value="ECO:0007669"/>
    <property type="project" value="InterPro"/>
</dbReference>
<feature type="compositionally biased region" description="Pro residues" evidence="2">
    <location>
        <begin position="179"/>
        <end position="192"/>
    </location>
</feature>
<keyword evidence="1" id="KW-0805">Transcription regulation</keyword>
<comment type="subunit">
    <text evidence="1">Component of the Mediator complex.</text>
</comment>
<dbReference type="Proteomes" id="UP001303889">
    <property type="component" value="Unassembled WGS sequence"/>
</dbReference>
<dbReference type="InterPro" id="IPR019095">
    <property type="entry name" value="Mediator_Med18"/>
</dbReference>
<keyword evidence="4" id="KW-1185">Reference proteome</keyword>
<evidence type="ECO:0000256" key="2">
    <source>
        <dbReference type="SAM" id="MobiDB-lite"/>
    </source>
</evidence>
<dbReference type="AlphaFoldDB" id="A0AAN6MDL1"/>
<name>A0AAN6MDL1_9PEZI</name>
<gene>
    <name evidence="1" type="primary">MED18</name>
    <name evidence="3" type="ORF">C8A05DRAFT_18914</name>
</gene>
<keyword evidence="1" id="KW-0539">Nucleus</keyword>
<dbReference type="GO" id="GO:0016592">
    <property type="term" value="C:mediator complex"/>
    <property type="evidence" value="ECO:0007669"/>
    <property type="project" value="InterPro"/>
</dbReference>
<comment type="subcellular location">
    <subcellularLocation>
        <location evidence="1">Nucleus</location>
    </subcellularLocation>
</comment>
<dbReference type="GO" id="GO:0003712">
    <property type="term" value="F:transcription coregulator activity"/>
    <property type="evidence" value="ECO:0007669"/>
    <property type="project" value="InterPro"/>
</dbReference>
<evidence type="ECO:0000313" key="3">
    <source>
        <dbReference type="EMBL" id="KAK3898524.1"/>
    </source>
</evidence>
<feature type="region of interest" description="Disordered" evidence="2">
    <location>
        <begin position="179"/>
        <end position="200"/>
    </location>
</feature>
<dbReference type="EMBL" id="MU855922">
    <property type="protein sequence ID" value="KAK3898524.1"/>
    <property type="molecule type" value="Genomic_DNA"/>
</dbReference>
<comment type="caution">
    <text evidence="3">The sequence shown here is derived from an EMBL/GenBank/DDBJ whole genome shotgun (WGS) entry which is preliminary data.</text>
</comment>
<comment type="function">
    <text evidence="1">Component of the Mediator complex, a coactivator involved in the regulated transcription of nearly all RNA polymerase II-dependent genes. Mediator functions as a bridge to convey information from gene-specific regulatory proteins to the basal RNA polymerase II transcription machinery. Mediator is recruited to promoters by direct interactions with regulatory proteins and serves as a scaffold for the assembly of a functional preinitiation complex with RNA polymerase II and the general transcription factors.</text>
</comment>
<evidence type="ECO:0000256" key="1">
    <source>
        <dbReference type="RuleBase" id="RU364150"/>
    </source>
</evidence>